<evidence type="ECO:0000313" key="1">
    <source>
        <dbReference type="EMBL" id="MCG4767134.1"/>
    </source>
</evidence>
<dbReference type="AlphaFoldDB" id="A0AAE3JUJ3"/>
<comment type="caution">
    <text evidence="1">The sequence shown here is derived from an EMBL/GenBank/DDBJ whole genome shotgun (WGS) entry which is preliminary data.</text>
</comment>
<accession>A0AAE3JUJ3</accession>
<evidence type="ECO:0000313" key="2">
    <source>
        <dbReference type="Proteomes" id="UP001199915"/>
    </source>
</evidence>
<name>A0AAE3JUJ3_9FIRM</name>
<dbReference type="RefSeq" id="WP_238033669.1">
    <property type="nucleotide sequence ID" value="NZ_JAKNFS010000032.1"/>
</dbReference>
<organism evidence="1 2">
    <name type="scientific">Fusicatenibacter saccharivorans</name>
    <dbReference type="NCBI Taxonomy" id="1150298"/>
    <lineage>
        <taxon>Bacteria</taxon>
        <taxon>Bacillati</taxon>
        <taxon>Bacillota</taxon>
        <taxon>Clostridia</taxon>
        <taxon>Lachnospirales</taxon>
        <taxon>Lachnospiraceae</taxon>
        <taxon>Fusicatenibacter</taxon>
    </lineage>
</organism>
<gene>
    <name evidence="1" type="ORF">L0N21_16735</name>
</gene>
<protein>
    <submittedName>
        <fullName evidence="1">Uncharacterized protein</fullName>
    </submittedName>
</protein>
<reference evidence="1" key="1">
    <citation type="submission" date="2022-01" db="EMBL/GenBank/DDBJ databases">
        <title>Collection of gut derived symbiotic bacterial strains cultured from healthy donors.</title>
        <authorList>
            <person name="Lin H."/>
            <person name="Kohout C."/>
            <person name="Waligurski E."/>
            <person name="Pamer E.G."/>
        </authorList>
    </citation>
    <scope>NUCLEOTIDE SEQUENCE</scope>
    <source>
        <strain evidence="1">DFI.5.49</strain>
    </source>
</reference>
<dbReference type="EMBL" id="JAKNFS010000032">
    <property type="protein sequence ID" value="MCG4767134.1"/>
    <property type="molecule type" value="Genomic_DNA"/>
</dbReference>
<sequence>MKYRCYDWYGTEKANNLSSLKDAVKEALRLGCEVYDENGEIIFSQWDGWNGDYPDIKKKAFPVADMEMVKKAQNFLKKTSTYEDWYSFKNNQFHKWIGKAEWLHSDRWSAAYDWVYDGKFADVDIPDDIINCLVEEWEKSMGLKVGI</sequence>
<proteinExistence type="predicted"/>
<dbReference type="Proteomes" id="UP001199915">
    <property type="component" value="Unassembled WGS sequence"/>
</dbReference>